<evidence type="ECO:0000313" key="1">
    <source>
        <dbReference type="EMBL" id="MCD7462847.1"/>
    </source>
</evidence>
<proteinExistence type="predicted"/>
<dbReference type="EMBL" id="JACEIK010000839">
    <property type="protein sequence ID" value="MCD7462847.1"/>
    <property type="molecule type" value="Genomic_DNA"/>
</dbReference>
<sequence length="114" mass="12587">MNAALGIGPPVLTKDYDDHVKLNETASPCYCARDVIDICRFKDEENQIKKKRKADVMIGKSKELIDTTSEAQPSPSTSAPIPRLLVGKTSILHLPTQLQLLSSFVDVLDTKVTY</sequence>
<evidence type="ECO:0000313" key="2">
    <source>
        <dbReference type="Proteomes" id="UP000823775"/>
    </source>
</evidence>
<dbReference type="Proteomes" id="UP000823775">
    <property type="component" value="Unassembled WGS sequence"/>
</dbReference>
<name>A0ABS8SV01_DATST</name>
<protein>
    <submittedName>
        <fullName evidence="1">Uncharacterized protein</fullName>
    </submittedName>
</protein>
<reference evidence="1 2" key="1">
    <citation type="journal article" date="2021" name="BMC Genomics">
        <title>Datura genome reveals duplications of psychoactive alkaloid biosynthetic genes and high mutation rate following tissue culture.</title>
        <authorList>
            <person name="Rajewski A."/>
            <person name="Carter-House D."/>
            <person name="Stajich J."/>
            <person name="Litt A."/>
        </authorList>
    </citation>
    <scope>NUCLEOTIDE SEQUENCE [LARGE SCALE GENOMIC DNA]</scope>
    <source>
        <strain evidence="1">AR-01</strain>
    </source>
</reference>
<comment type="caution">
    <text evidence="1">The sequence shown here is derived from an EMBL/GenBank/DDBJ whole genome shotgun (WGS) entry which is preliminary data.</text>
</comment>
<accession>A0ABS8SV01</accession>
<keyword evidence="2" id="KW-1185">Reference proteome</keyword>
<gene>
    <name evidence="1" type="ORF">HAX54_049463</name>
</gene>
<organism evidence="1 2">
    <name type="scientific">Datura stramonium</name>
    <name type="common">Jimsonweed</name>
    <name type="synonym">Common thornapple</name>
    <dbReference type="NCBI Taxonomy" id="4076"/>
    <lineage>
        <taxon>Eukaryota</taxon>
        <taxon>Viridiplantae</taxon>
        <taxon>Streptophyta</taxon>
        <taxon>Embryophyta</taxon>
        <taxon>Tracheophyta</taxon>
        <taxon>Spermatophyta</taxon>
        <taxon>Magnoliopsida</taxon>
        <taxon>eudicotyledons</taxon>
        <taxon>Gunneridae</taxon>
        <taxon>Pentapetalae</taxon>
        <taxon>asterids</taxon>
        <taxon>lamiids</taxon>
        <taxon>Solanales</taxon>
        <taxon>Solanaceae</taxon>
        <taxon>Solanoideae</taxon>
        <taxon>Datureae</taxon>
        <taxon>Datura</taxon>
    </lineage>
</organism>